<dbReference type="RefSeq" id="WP_271713718.1">
    <property type="nucleotide sequence ID" value="NZ_AP024169.1"/>
</dbReference>
<evidence type="ECO:0000313" key="2">
    <source>
        <dbReference type="Proteomes" id="UP000595897"/>
    </source>
</evidence>
<protein>
    <submittedName>
        <fullName evidence="1">Uncharacterized protein</fullName>
    </submittedName>
</protein>
<dbReference type="EMBL" id="AP024169">
    <property type="protein sequence ID" value="BCN32691.1"/>
    <property type="molecule type" value="Genomic_DNA"/>
</dbReference>
<dbReference type="KEGG" id="ahb:bsdtb5_39860"/>
<organism evidence="1 2">
    <name type="scientific">Anaeromicropila herbilytica</name>
    <dbReference type="NCBI Taxonomy" id="2785025"/>
    <lineage>
        <taxon>Bacteria</taxon>
        <taxon>Bacillati</taxon>
        <taxon>Bacillota</taxon>
        <taxon>Clostridia</taxon>
        <taxon>Lachnospirales</taxon>
        <taxon>Lachnospiraceae</taxon>
        <taxon>Anaeromicropila</taxon>
    </lineage>
</organism>
<gene>
    <name evidence="1" type="ORF">bsdtb5_39860</name>
</gene>
<proteinExistence type="predicted"/>
<dbReference type="Proteomes" id="UP000595897">
    <property type="component" value="Chromosome"/>
</dbReference>
<sequence length="45" mass="5266">MLTWKNISVTIELIGRNIFQNNALSNFERRTRNMMNLKLSEVVIG</sequence>
<accession>A0A7R7IF37</accession>
<dbReference type="AlphaFoldDB" id="A0A7R7IF37"/>
<reference evidence="1 2" key="1">
    <citation type="submission" date="2020-11" db="EMBL/GenBank/DDBJ databases">
        <title>Draft genome sequencing of a Lachnospiraceae strain isolated from anoxic soil subjected to BSD treatment.</title>
        <authorList>
            <person name="Uek A."/>
            <person name="Tonouchi A."/>
        </authorList>
    </citation>
    <scope>NUCLEOTIDE SEQUENCE [LARGE SCALE GENOMIC DNA]</scope>
    <source>
        <strain evidence="1 2">TB5</strain>
    </source>
</reference>
<name>A0A7R7IF37_9FIRM</name>
<keyword evidence="2" id="KW-1185">Reference proteome</keyword>
<evidence type="ECO:0000313" key="1">
    <source>
        <dbReference type="EMBL" id="BCN32691.1"/>
    </source>
</evidence>